<gene>
    <name evidence="3" type="ORF">CTI12_AA456350</name>
</gene>
<dbReference type="Proteomes" id="UP000245207">
    <property type="component" value="Unassembled WGS sequence"/>
</dbReference>
<dbReference type="EMBL" id="PKPP01008008">
    <property type="protein sequence ID" value="PWA51858.1"/>
    <property type="molecule type" value="Genomic_DNA"/>
</dbReference>
<dbReference type="PANTHER" id="PTHR46250">
    <property type="entry name" value="MYB/SANT-LIKE DNA-BINDING DOMAIN PROTEIN-RELATED"/>
    <property type="match status" value="1"/>
</dbReference>
<dbReference type="InterPro" id="IPR024752">
    <property type="entry name" value="Myb/SANT-like_dom"/>
</dbReference>
<proteinExistence type="predicted"/>
<sequence length="313" mass="34937">MAESSAPKGPGKNKRGWTSNEDGKLIDALMELHVSGKYSGADNGFKPGYFKAVQQLLEVSLPNSGLKAEPHIKSRLKTLKSNFSIVHDMLLGTDTSGFSFKWDSDTCYVDAEDKVWTGYCKVLLFVSHYYYDVIKITYVSCFKFHTHKGAANFKGKPLSIYEKLCTIFGKDRATGSRTIDLGDDNVVQETPMSPIEVDIDSPMPSESNKRKRGKSVEFIETFKDCSKDLTYQIEQSIGGLGEKIMESGNQEIAADKLDEVITVIQNIHGLTAHERIRGMHVIVRDASKARIFLRGSEEDKVIYIQMLEDGSLV</sequence>
<protein>
    <submittedName>
        <fullName evidence="3">Myb/SANT-like domain-containing protein</fullName>
    </submittedName>
</protein>
<name>A0A2U1LS81_ARTAN</name>
<dbReference type="STRING" id="35608.A0A2U1LS81"/>
<dbReference type="PANTHER" id="PTHR46250:SF17">
    <property type="entry name" value="MYB_SANT-LIKE DOMAIN-CONTAINING PROTEIN"/>
    <property type="match status" value="1"/>
</dbReference>
<comment type="caution">
    <text evidence="3">The sequence shown here is derived from an EMBL/GenBank/DDBJ whole genome shotgun (WGS) entry which is preliminary data.</text>
</comment>
<feature type="domain" description="Myb/SANT-like" evidence="2">
    <location>
        <begin position="17"/>
        <end position="119"/>
    </location>
</feature>
<organism evidence="3 4">
    <name type="scientific">Artemisia annua</name>
    <name type="common">Sweet wormwood</name>
    <dbReference type="NCBI Taxonomy" id="35608"/>
    <lineage>
        <taxon>Eukaryota</taxon>
        <taxon>Viridiplantae</taxon>
        <taxon>Streptophyta</taxon>
        <taxon>Embryophyta</taxon>
        <taxon>Tracheophyta</taxon>
        <taxon>Spermatophyta</taxon>
        <taxon>Magnoliopsida</taxon>
        <taxon>eudicotyledons</taxon>
        <taxon>Gunneridae</taxon>
        <taxon>Pentapetalae</taxon>
        <taxon>asterids</taxon>
        <taxon>campanulids</taxon>
        <taxon>Asterales</taxon>
        <taxon>Asteraceae</taxon>
        <taxon>Asteroideae</taxon>
        <taxon>Anthemideae</taxon>
        <taxon>Artemisiinae</taxon>
        <taxon>Artemisia</taxon>
    </lineage>
</organism>
<reference evidence="3 4" key="1">
    <citation type="journal article" date="2018" name="Mol. Plant">
        <title>The genome of Artemisia annua provides insight into the evolution of Asteraceae family and artemisinin biosynthesis.</title>
        <authorList>
            <person name="Shen Q."/>
            <person name="Zhang L."/>
            <person name="Liao Z."/>
            <person name="Wang S."/>
            <person name="Yan T."/>
            <person name="Shi P."/>
            <person name="Liu M."/>
            <person name="Fu X."/>
            <person name="Pan Q."/>
            <person name="Wang Y."/>
            <person name="Lv Z."/>
            <person name="Lu X."/>
            <person name="Zhang F."/>
            <person name="Jiang W."/>
            <person name="Ma Y."/>
            <person name="Chen M."/>
            <person name="Hao X."/>
            <person name="Li L."/>
            <person name="Tang Y."/>
            <person name="Lv G."/>
            <person name="Zhou Y."/>
            <person name="Sun X."/>
            <person name="Brodelius P.E."/>
            <person name="Rose J.K.C."/>
            <person name="Tang K."/>
        </authorList>
    </citation>
    <scope>NUCLEOTIDE SEQUENCE [LARGE SCALE GENOMIC DNA]</scope>
    <source>
        <strain evidence="4">cv. Huhao1</strain>
        <tissue evidence="3">Leaf</tissue>
    </source>
</reference>
<accession>A0A2U1LS81</accession>
<dbReference type="AlphaFoldDB" id="A0A2U1LS81"/>
<evidence type="ECO:0000256" key="1">
    <source>
        <dbReference type="SAM" id="MobiDB-lite"/>
    </source>
</evidence>
<evidence type="ECO:0000259" key="2">
    <source>
        <dbReference type="Pfam" id="PF12776"/>
    </source>
</evidence>
<evidence type="ECO:0000313" key="3">
    <source>
        <dbReference type="EMBL" id="PWA51858.1"/>
    </source>
</evidence>
<dbReference type="Pfam" id="PF12776">
    <property type="entry name" value="Myb_DNA-bind_3"/>
    <property type="match status" value="1"/>
</dbReference>
<feature type="region of interest" description="Disordered" evidence="1">
    <location>
        <begin position="1"/>
        <end position="20"/>
    </location>
</feature>
<dbReference type="OrthoDB" id="618098at2759"/>
<evidence type="ECO:0000313" key="4">
    <source>
        <dbReference type="Proteomes" id="UP000245207"/>
    </source>
</evidence>
<keyword evidence="4" id="KW-1185">Reference proteome</keyword>